<protein>
    <submittedName>
        <fullName evidence="2">Uncharacterized protein</fullName>
    </submittedName>
</protein>
<sequence length="96" mass="10846">MMRVNNVVPVETEDRRGASELADGSSQAIITDSIEVGSSKRAAEEELDQGRSKRQKTNEALGSKQPYKEENELSQEDLKQMMMVVPMEEVYVEFVH</sequence>
<feature type="non-terminal residue" evidence="2">
    <location>
        <position position="96"/>
    </location>
</feature>
<organism evidence="2">
    <name type="scientific">Tanacetum cinerariifolium</name>
    <name type="common">Dalmatian daisy</name>
    <name type="synonym">Chrysanthemum cinerariifolium</name>
    <dbReference type="NCBI Taxonomy" id="118510"/>
    <lineage>
        <taxon>Eukaryota</taxon>
        <taxon>Viridiplantae</taxon>
        <taxon>Streptophyta</taxon>
        <taxon>Embryophyta</taxon>
        <taxon>Tracheophyta</taxon>
        <taxon>Spermatophyta</taxon>
        <taxon>Magnoliopsida</taxon>
        <taxon>eudicotyledons</taxon>
        <taxon>Gunneridae</taxon>
        <taxon>Pentapetalae</taxon>
        <taxon>asterids</taxon>
        <taxon>campanulids</taxon>
        <taxon>Asterales</taxon>
        <taxon>Asteraceae</taxon>
        <taxon>Asteroideae</taxon>
        <taxon>Anthemideae</taxon>
        <taxon>Anthemidinae</taxon>
        <taxon>Tanacetum</taxon>
    </lineage>
</organism>
<accession>A0A699TNC2</accession>
<dbReference type="AlphaFoldDB" id="A0A699TNC2"/>
<reference evidence="2" key="1">
    <citation type="journal article" date="2019" name="Sci. Rep.">
        <title>Draft genome of Tanacetum cinerariifolium, the natural source of mosquito coil.</title>
        <authorList>
            <person name="Yamashiro T."/>
            <person name="Shiraishi A."/>
            <person name="Satake H."/>
            <person name="Nakayama K."/>
        </authorList>
    </citation>
    <scope>NUCLEOTIDE SEQUENCE</scope>
</reference>
<dbReference type="EMBL" id="BKCJ011264445">
    <property type="protein sequence ID" value="GFD12262.1"/>
    <property type="molecule type" value="Genomic_DNA"/>
</dbReference>
<comment type="caution">
    <text evidence="2">The sequence shown here is derived from an EMBL/GenBank/DDBJ whole genome shotgun (WGS) entry which is preliminary data.</text>
</comment>
<name>A0A699TNC2_TANCI</name>
<evidence type="ECO:0000313" key="2">
    <source>
        <dbReference type="EMBL" id="GFD12262.1"/>
    </source>
</evidence>
<proteinExistence type="predicted"/>
<gene>
    <name evidence="2" type="ORF">Tci_884231</name>
</gene>
<feature type="region of interest" description="Disordered" evidence="1">
    <location>
        <begin position="1"/>
        <end position="74"/>
    </location>
</feature>
<feature type="compositionally biased region" description="Basic and acidic residues" evidence="1">
    <location>
        <begin position="41"/>
        <end position="51"/>
    </location>
</feature>
<evidence type="ECO:0000256" key="1">
    <source>
        <dbReference type="SAM" id="MobiDB-lite"/>
    </source>
</evidence>